<evidence type="ECO:0000313" key="3">
    <source>
        <dbReference type="Proteomes" id="UP000677918"/>
    </source>
</evidence>
<comment type="caution">
    <text evidence="2">The sequence shown here is derived from an EMBL/GenBank/DDBJ whole genome shotgun (WGS) entry which is preliminary data.</text>
</comment>
<dbReference type="Proteomes" id="UP000677918">
    <property type="component" value="Unassembled WGS sequence"/>
</dbReference>
<reference evidence="2" key="1">
    <citation type="submission" date="2021-04" db="EMBL/GenBank/DDBJ databases">
        <title>Draft genome sequence of Xylanibacillus composti strain K13.</title>
        <authorList>
            <person name="Uke A."/>
            <person name="Chhe C."/>
            <person name="Baramee S."/>
            <person name="Kosugi A."/>
        </authorList>
    </citation>
    <scope>NUCLEOTIDE SEQUENCE</scope>
    <source>
        <strain evidence="2">K13</strain>
    </source>
</reference>
<gene>
    <name evidence="2" type="ORF">XYCOK13_08140</name>
</gene>
<feature type="transmembrane region" description="Helical" evidence="1">
    <location>
        <begin position="86"/>
        <end position="105"/>
    </location>
</feature>
<name>A0A8J4H1R9_9BACL</name>
<keyword evidence="1" id="KW-1133">Transmembrane helix</keyword>
<feature type="transmembrane region" description="Helical" evidence="1">
    <location>
        <begin position="59"/>
        <end position="80"/>
    </location>
</feature>
<dbReference type="AlphaFoldDB" id="A0A8J4H1R9"/>
<feature type="transmembrane region" description="Helical" evidence="1">
    <location>
        <begin position="136"/>
        <end position="154"/>
    </location>
</feature>
<evidence type="ECO:0000313" key="2">
    <source>
        <dbReference type="EMBL" id="GIQ67990.1"/>
    </source>
</evidence>
<evidence type="ECO:0008006" key="4">
    <source>
        <dbReference type="Google" id="ProtNLM"/>
    </source>
</evidence>
<keyword evidence="1" id="KW-0812">Transmembrane</keyword>
<organism evidence="2 3">
    <name type="scientific">Xylanibacillus composti</name>
    <dbReference type="NCBI Taxonomy" id="1572762"/>
    <lineage>
        <taxon>Bacteria</taxon>
        <taxon>Bacillati</taxon>
        <taxon>Bacillota</taxon>
        <taxon>Bacilli</taxon>
        <taxon>Bacillales</taxon>
        <taxon>Paenibacillaceae</taxon>
        <taxon>Xylanibacillus</taxon>
    </lineage>
</organism>
<feature type="transmembrane region" description="Helical" evidence="1">
    <location>
        <begin position="33"/>
        <end position="52"/>
    </location>
</feature>
<keyword evidence="3" id="KW-1185">Reference proteome</keyword>
<dbReference type="EMBL" id="BOVK01000011">
    <property type="protein sequence ID" value="GIQ67990.1"/>
    <property type="molecule type" value="Genomic_DNA"/>
</dbReference>
<dbReference type="RefSeq" id="WP_213410611.1">
    <property type="nucleotide sequence ID" value="NZ_BOVK01000011.1"/>
</dbReference>
<feature type="transmembrane region" description="Helical" evidence="1">
    <location>
        <begin position="112"/>
        <end position="130"/>
    </location>
</feature>
<proteinExistence type="predicted"/>
<keyword evidence="1" id="KW-0472">Membrane</keyword>
<protein>
    <recommendedName>
        <fullName evidence="4">DUF5668 domain-containing protein</fullName>
    </recommendedName>
</protein>
<sequence length="159" mass="17927">MRNRQYSVGLLIILLGIVILLGKTGVFSFAIGMLWPLFVLVPGLLFHFFYFSRMMPSGVLIPGGILVTVSILFFICNFFGWHHMAWLWPGFILAVAIGLYEFYLFDNEHPKGVLTAAIILGVLAAVFFTFTVLFTSGIYFVAVALILVGAFMMFRRPRF</sequence>
<evidence type="ECO:0000256" key="1">
    <source>
        <dbReference type="SAM" id="Phobius"/>
    </source>
</evidence>
<accession>A0A8J4H1R9</accession>
<feature type="transmembrane region" description="Helical" evidence="1">
    <location>
        <begin position="7"/>
        <end position="27"/>
    </location>
</feature>